<dbReference type="EMBL" id="NBYY01000034">
    <property type="protein sequence ID" value="PCS21502.1"/>
    <property type="molecule type" value="Genomic_DNA"/>
</dbReference>
<dbReference type="AlphaFoldDB" id="A0A2A5T018"/>
<sequence length="57" mass="6575">MGWFYGDKGYISGPLKRELADKGVTLITDVKKEYETKSDETLEPPDAPATLYYRNRF</sequence>
<evidence type="ECO:0000313" key="3">
    <source>
        <dbReference type="Proteomes" id="UP000219020"/>
    </source>
</evidence>
<dbReference type="InterPro" id="IPR025668">
    <property type="entry name" value="Tnp_DDE_dom"/>
</dbReference>
<dbReference type="Proteomes" id="UP000219020">
    <property type="component" value="Unassembled WGS sequence"/>
</dbReference>
<dbReference type="Pfam" id="PF13612">
    <property type="entry name" value="DDE_Tnp_1_3"/>
    <property type="match status" value="1"/>
</dbReference>
<feature type="domain" description="Transposase DDE" evidence="1">
    <location>
        <begin position="2"/>
        <end position="38"/>
    </location>
</feature>
<protein>
    <submittedName>
        <fullName evidence="2">Mobile element protein</fullName>
    </submittedName>
</protein>
<reference evidence="3" key="1">
    <citation type="submission" date="2017-04" db="EMBL/GenBank/DDBJ databases">
        <title>Genome evolution of the luminous symbionts of deep sea anglerfish.</title>
        <authorList>
            <person name="Hendry T.A."/>
        </authorList>
    </citation>
    <scope>NUCLEOTIDE SEQUENCE [LARGE SCALE GENOMIC DNA]</scope>
</reference>
<gene>
    <name evidence="2" type="ORF">BTN49_3042</name>
</gene>
<comment type="caution">
    <text evidence="2">The sequence shown here is derived from an EMBL/GenBank/DDBJ whole genome shotgun (WGS) entry which is preliminary data.</text>
</comment>
<keyword evidence="3" id="KW-1185">Reference proteome</keyword>
<evidence type="ECO:0000313" key="2">
    <source>
        <dbReference type="EMBL" id="PCS21502.1"/>
    </source>
</evidence>
<organism evidence="2 3">
    <name type="scientific">Candidatus Enterovibrio escicola</name>
    <dbReference type="NCBI Taxonomy" id="1927127"/>
    <lineage>
        <taxon>Bacteria</taxon>
        <taxon>Pseudomonadati</taxon>
        <taxon>Pseudomonadota</taxon>
        <taxon>Gammaproteobacteria</taxon>
        <taxon>Vibrionales</taxon>
        <taxon>Vibrionaceae</taxon>
        <taxon>Enterovibrio</taxon>
    </lineage>
</organism>
<evidence type="ECO:0000259" key="1">
    <source>
        <dbReference type="Pfam" id="PF13612"/>
    </source>
</evidence>
<proteinExistence type="predicted"/>
<accession>A0A2A5T018</accession>
<name>A0A2A5T018_9GAMM</name>